<dbReference type="AlphaFoldDB" id="A0A7W7Q5I1"/>
<feature type="transmembrane region" description="Helical" evidence="1">
    <location>
        <begin position="61"/>
        <end position="80"/>
    </location>
</feature>
<sequence length="311" mass="34907">MDRLSCRLTGRRSRFPQSAGRSVESMVTDYLSFRPWVIAGITALTVAAILMALLGNGGPRVAATVVAIVCAAGVVGAFLVESRAARLAARDCGQLVTRYCDFVVGNESAARQGLLASVEIWHQKVHILPNGDVREIVVLEAVAERDELYFIRFHLGSEWDQPEKYRRNVLVNADNIEIDGRSTRHWSITNSWLTAARLTSIVHFHSPVRMGQVIRMEMTRFWPAKCLPLMRRGAAEQFVFRTTDLLRIRHLEYHVTLPSGFDAVYEPVGFTPPDHRMSVDGYTDVGGRRVFICRVTELPERLTVGMRLALT</sequence>
<gene>
    <name evidence="2" type="ORF">FHR82_003289</name>
</gene>
<protein>
    <submittedName>
        <fullName evidence="2">Uncharacterized protein</fullName>
    </submittedName>
</protein>
<keyword evidence="1" id="KW-1133">Transmembrane helix</keyword>
<comment type="caution">
    <text evidence="2">The sequence shown here is derived from an EMBL/GenBank/DDBJ whole genome shotgun (WGS) entry which is preliminary data.</text>
</comment>
<evidence type="ECO:0000256" key="1">
    <source>
        <dbReference type="SAM" id="Phobius"/>
    </source>
</evidence>
<keyword evidence="3" id="KW-1185">Reference proteome</keyword>
<dbReference type="RefSeq" id="WP_184811192.1">
    <property type="nucleotide sequence ID" value="NZ_JACHJQ010000003.1"/>
</dbReference>
<evidence type="ECO:0000313" key="3">
    <source>
        <dbReference type="Proteomes" id="UP000520767"/>
    </source>
</evidence>
<proteinExistence type="predicted"/>
<dbReference type="EMBL" id="JACHJQ010000003">
    <property type="protein sequence ID" value="MBB4907069.1"/>
    <property type="molecule type" value="Genomic_DNA"/>
</dbReference>
<feature type="transmembrane region" description="Helical" evidence="1">
    <location>
        <begin position="36"/>
        <end position="55"/>
    </location>
</feature>
<reference evidence="2 3" key="1">
    <citation type="submission" date="2020-08" db="EMBL/GenBank/DDBJ databases">
        <title>Genomic Encyclopedia of Type Strains, Phase III (KMG-III): the genomes of soil and plant-associated and newly described type strains.</title>
        <authorList>
            <person name="Whitman W."/>
        </authorList>
    </citation>
    <scope>NUCLEOTIDE SEQUENCE [LARGE SCALE GENOMIC DNA]</scope>
    <source>
        <strain evidence="2 3">CECT 8960</strain>
    </source>
</reference>
<keyword evidence="1" id="KW-0472">Membrane</keyword>
<keyword evidence="1" id="KW-0812">Transmembrane</keyword>
<name>A0A7W7Q5I1_9PSEU</name>
<dbReference type="Proteomes" id="UP000520767">
    <property type="component" value="Unassembled WGS sequence"/>
</dbReference>
<accession>A0A7W7Q5I1</accession>
<evidence type="ECO:0000313" key="2">
    <source>
        <dbReference type="EMBL" id="MBB4907069.1"/>
    </source>
</evidence>
<organism evidence="2 3">
    <name type="scientific">Actinophytocola algeriensis</name>
    <dbReference type="NCBI Taxonomy" id="1768010"/>
    <lineage>
        <taxon>Bacteria</taxon>
        <taxon>Bacillati</taxon>
        <taxon>Actinomycetota</taxon>
        <taxon>Actinomycetes</taxon>
        <taxon>Pseudonocardiales</taxon>
        <taxon>Pseudonocardiaceae</taxon>
    </lineage>
</organism>